<proteinExistence type="predicted"/>
<dbReference type="eggNOG" id="KOG3430">
    <property type="taxonomic scope" value="Eukaryota"/>
</dbReference>
<dbReference type="Gene3D" id="3.30.740.10">
    <property type="entry name" value="Protein Inhibitor Of Neuronal Nitric Oxide Synthase"/>
    <property type="match status" value="1"/>
</dbReference>
<sequence length="96" mass="10387">MLEGKAMVEDTDMPAKMQAQAMAAASRALDRFDVLDCRSIAAHIKKQGELHLLPARVAQVPRLQRGGSIAKQAGNITARKIRCTVLFSPPAFVEGD</sequence>
<dbReference type="STRING" id="4555.K3XT94"/>
<organism evidence="1 2">
    <name type="scientific">Setaria italica</name>
    <name type="common">Foxtail millet</name>
    <name type="synonym">Panicum italicum</name>
    <dbReference type="NCBI Taxonomy" id="4555"/>
    <lineage>
        <taxon>Eukaryota</taxon>
        <taxon>Viridiplantae</taxon>
        <taxon>Streptophyta</taxon>
        <taxon>Embryophyta</taxon>
        <taxon>Tracheophyta</taxon>
        <taxon>Spermatophyta</taxon>
        <taxon>Magnoliopsida</taxon>
        <taxon>Liliopsida</taxon>
        <taxon>Poales</taxon>
        <taxon>Poaceae</taxon>
        <taxon>PACMAD clade</taxon>
        <taxon>Panicoideae</taxon>
        <taxon>Panicodae</taxon>
        <taxon>Paniceae</taxon>
        <taxon>Cenchrinae</taxon>
        <taxon>Setaria</taxon>
    </lineage>
</organism>
<dbReference type="Proteomes" id="UP000004995">
    <property type="component" value="Unassembled WGS sequence"/>
</dbReference>
<dbReference type="InParanoid" id="K3XT94"/>
<dbReference type="SUPFAM" id="SSF54648">
    <property type="entry name" value="DLC"/>
    <property type="match status" value="1"/>
</dbReference>
<dbReference type="FunCoup" id="K3XT94">
    <property type="interactions" value="304"/>
</dbReference>
<dbReference type="Pfam" id="PF01221">
    <property type="entry name" value="Dynein_light"/>
    <property type="match status" value="1"/>
</dbReference>
<dbReference type="AlphaFoldDB" id="K3XT94"/>
<name>K3XT94_SETIT</name>
<protein>
    <submittedName>
        <fullName evidence="1">Uncharacterized protein</fullName>
    </submittedName>
</protein>
<dbReference type="GO" id="GO:0005868">
    <property type="term" value="C:cytoplasmic dynein complex"/>
    <property type="evidence" value="ECO:0000318"/>
    <property type="project" value="GO_Central"/>
</dbReference>
<dbReference type="EMBL" id="AGNK02003318">
    <property type="status" value="NOT_ANNOTATED_CDS"/>
    <property type="molecule type" value="Genomic_DNA"/>
</dbReference>
<accession>K3XT94</accession>
<dbReference type="InterPro" id="IPR001372">
    <property type="entry name" value="Dynein_light_chain_typ-1/2"/>
</dbReference>
<dbReference type="HOGENOM" id="CLU_2363660_0_0_1"/>
<keyword evidence="2" id="KW-1185">Reference proteome</keyword>
<evidence type="ECO:0000313" key="1">
    <source>
        <dbReference type="EnsemblPlants" id="KQL07073"/>
    </source>
</evidence>
<dbReference type="EnsemblPlants" id="KQL07073">
    <property type="protein sequence ID" value="KQL07073"/>
    <property type="gene ID" value="SETIT_005150mg"/>
</dbReference>
<reference evidence="2" key="1">
    <citation type="journal article" date="2012" name="Nat. Biotechnol.">
        <title>Reference genome sequence of the model plant Setaria.</title>
        <authorList>
            <person name="Bennetzen J.L."/>
            <person name="Schmutz J."/>
            <person name="Wang H."/>
            <person name="Percifield R."/>
            <person name="Hawkins J."/>
            <person name="Pontaroli A.C."/>
            <person name="Estep M."/>
            <person name="Feng L."/>
            <person name="Vaughn J.N."/>
            <person name="Grimwood J."/>
            <person name="Jenkins J."/>
            <person name="Barry K."/>
            <person name="Lindquist E."/>
            <person name="Hellsten U."/>
            <person name="Deshpande S."/>
            <person name="Wang X."/>
            <person name="Wu X."/>
            <person name="Mitros T."/>
            <person name="Triplett J."/>
            <person name="Yang X."/>
            <person name="Ye C.Y."/>
            <person name="Mauro-Herrera M."/>
            <person name="Wang L."/>
            <person name="Li P."/>
            <person name="Sharma M."/>
            <person name="Sharma R."/>
            <person name="Ronald P.C."/>
            <person name="Panaud O."/>
            <person name="Kellogg E.A."/>
            <person name="Brutnell T.P."/>
            <person name="Doust A.N."/>
            <person name="Tuskan G.A."/>
            <person name="Rokhsar D."/>
            <person name="Devos K.M."/>
        </authorList>
    </citation>
    <scope>NUCLEOTIDE SEQUENCE [LARGE SCALE GENOMIC DNA]</scope>
    <source>
        <strain evidence="2">cv. Yugu1</strain>
    </source>
</reference>
<dbReference type="GO" id="GO:0007017">
    <property type="term" value="P:microtubule-based process"/>
    <property type="evidence" value="ECO:0007669"/>
    <property type="project" value="InterPro"/>
</dbReference>
<evidence type="ECO:0000313" key="2">
    <source>
        <dbReference type="Proteomes" id="UP000004995"/>
    </source>
</evidence>
<dbReference type="GO" id="GO:0045505">
    <property type="term" value="F:dynein intermediate chain binding"/>
    <property type="evidence" value="ECO:0000318"/>
    <property type="project" value="GO_Central"/>
</dbReference>
<dbReference type="Gramene" id="KQL07073">
    <property type="protein sequence ID" value="KQL07073"/>
    <property type="gene ID" value="SETIT_005150mg"/>
</dbReference>
<dbReference type="InterPro" id="IPR037177">
    <property type="entry name" value="DLC_sf"/>
</dbReference>
<reference evidence="1" key="2">
    <citation type="submission" date="2018-08" db="UniProtKB">
        <authorList>
            <consortium name="EnsemblPlants"/>
        </authorList>
    </citation>
    <scope>IDENTIFICATION</scope>
    <source>
        <strain evidence="1">Yugu1</strain>
    </source>
</reference>